<dbReference type="Gene3D" id="1.20.1050.10">
    <property type="match status" value="1"/>
</dbReference>
<dbReference type="AlphaFoldDB" id="A0A7S4AB08"/>
<dbReference type="InterPro" id="IPR036282">
    <property type="entry name" value="Glutathione-S-Trfase_C_sf"/>
</dbReference>
<dbReference type="Pfam" id="PF13409">
    <property type="entry name" value="GST_N_2"/>
    <property type="match status" value="1"/>
</dbReference>
<accession>A0A7S4AB08</accession>
<dbReference type="SUPFAM" id="SSF47616">
    <property type="entry name" value="GST C-terminal domain-like"/>
    <property type="match status" value="1"/>
</dbReference>
<evidence type="ECO:0000313" key="3">
    <source>
        <dbReference type="EMBL" id="CAE0709544.1"/>
    </source>
</evidence>
<dbReference type="CDD" id="cd00570">
    <property type="entry name" value="GST_N_family"/>
    <property type="match status" value="1"/>
</dbReference>
<protein>
    <recommendedName>
        <fullName evidence="2">GST N-terminal domain-containing protein</fullName>
    </recommendedName>
</protein>
<dbReference type="InterPro" id="IPR036249">
    <property type="entry name" value="Thioredoxin-like_sf"/>
</dbReference>
<dbReference type="PROSITE" id="PS50404">
    <property type="entry name" value="GST_NTER"/>
    <property type="match status" value="1"/>
</dbReference>
<reference evidence="3" key="1">
    <citation type="submission" date="2021-01" db="EMBL/GenBank/DDBJ databases">
        <authorList>
            <person name="Corre E."/>
            <person name="Pelletier E."/>
            <person name="Niang G."/>
            <person name="Scheremetjew M."/>
            <person name="Finn R."/>
            <person name="Kale V."/>
            <person name="Holt S."/>
            <person name="Cochrane G."/>
            <person name="Meng A."/>
            <person name="Brown T."/>
            <person name="Cohen L."/>
        </authorList>
    </citation>
    <scope>NUCLEOTIDE SEQUENCE</scope>
    <source>
        <strain evidence="3">10249 10 AB</strain>
    </source>
</reference>
<dbReference type="SUPFAM" id="SSF52833">
    <property type="entry name" value="Thioredoxin-like"/>
    <property type="match status" value="1"/>
</dbReference>
<organism evidence="3">
    <name type="scientific">Pseudo-nitzschia australis</name>
    <dbReference type="NCBI Taxonomy" id="44445"/>
    <lineage>
        <taxon>Eukaryota</taxon>
        <taxon>Sar</taxon>
        <taxon>Stramenopiles</taxon>
        <taxon>Ochrophyta</taxon>
        <taxon>Bacillariophyta</taxon>
        <taxon>Bacillariophyceae</taxon>
        <taxon>Bacillariophycidae</taxon>
        <taxon>Bacillariales</taxon>
        <taxon>Bacillariaceae</taxon>
        <taxon>Pseudo-nitzschia</taxon>
    </lineage>
</organism>
<dbReference type="GO" id="GO:0005737">
    <property type="term" value="C:cytoplasm"/>
    <property type="evidence" value="ECO:0007669"/>
    <property type="project" value="TreeGrafter"/>
</dbReference>
<dbReference type="PANTHER" id="PTHR43968">
    <property type="match status" value="1"/>
</dbReference>
<dbReference type="CDD" id="cd00299">
    <property type="entry name" value="GST_C_family"/>
    <property type="match status" value="1"/>
</dbReference>
<evidence type="ECO:0000259" key="2">
    <source>
        <dbReference type="PROSITE" id="PS50404"/>
    </source>
</evidence>
<dbReference type="PANTHER" id="PTHR43968:SF14">
    <property type="entry name" value="GLUTATHIONE S-TRANSFERASE"/>
    <property type="match status" value="1"/>
</dbReference>
<feature type="region of interest" description="Disordered" evidence="1">
    <location>
        <begin position="258"/>
        <end position="290"/>
    </location>
</feature>
<evidence type="ECO:0000256" key="1">
    <source>
        <dbReference type="SAM" id="MobiDB-lite"/>
    </source>
</evidence>
<dbReference type="InterPro" id="IPR050983">
    <property type="entry name" value="GST_Omega/HSP26"/>
</dbReference>
<dbReference type="EMBL" id="HBIX01002986">
    <property type="protein sequence ID" value="CAE0709544.1"/>
    <property type="molecule type" value="Transcribed_RNA"/>
</dbReference>
<name>A0A7S4AB08_9STRA</name>
<dbReference type="InterPro" id="IPR004045">
    <property type="entry name" value="Glutathione_S-Trfase_N"/>
</dbReference>
<dbReference type="Gene3D" id="3.40.30.10">
    <property type="entry name" value="Glutaredoxin"/>
    <property type="match status" value="1"/>
</dbReference>
<sequence>MVPISRRIIGSSTSSSRQFHTLITLFLVGTGGYRLAGAFSSSPVRSSSGGNTLATSTTTQIMATATPTTANPMAWEELKTLVSETPVGSALDADAELRKKGKGGPSVHNKLRLFADDEQEQPAYTLYRDHAGWCPYCQKTMLLIEAKEIPIQIELVNMRSYGDKSPSFLRKVPNGMLPALEDNQSGRVALDSAYIMEFLEDFDNSNTNGKSKSKNISNMIPYREGQPQDYARYQKLMGLERELFRWWCTFMFRPEQPGSGRSGGNPVAGLVGNLFGNSQGNDSSNGDDDSYVSPSMGGFLQCLETVDDQLGATNGPYFLDYTDQHPTMVDFVYASHVERMLASCAYWKGMNLRSPTDYPKLGNLQRWMDSLEQQEYYLAFKSDYYTHVKDIPPQYGPSSTGVSRSAKIKDYQANIEGTKTASSSSWTLPLEDDDSLQSLFKGIPLPLCVLEAAGISPDSGGGSYEQAKTSPDFQTACQTMAGWKLCGNGSAVAKFAARGGPNGAKNFPRKTFGAELADPYAAPDSDLVDTVDATLRVVARAMLECEANSIPDEQHVRALQAVAGNSNDSKGVRSSLAYLRDRIGVPRDLPLASARYLRAYLNWAIDVLE</sequence>
<gene>
    <name evidence="3" type="ORF">PAUS00366_LOCUS2264</name>
</gene>
<proteinExistence type="predicted"/>
<feature type="domain" description="GST N-terminal" evidence="2">
    <location>
        <begin position="122"/>
        <end position="207"/>
    </location>
</feature>